<evidence type="ECO:0000256" key="1">
    <source>
        <dbReference type="SAM" id="SignalP"/>
    </source>
</evidence>
<reference evidence="2" key="1">
    <citation type="journal article" date="2014" name="Int. J. Syst. Evol. Microbiol.">
        <title>Complete genome sequence of Corynebacterium casei LMG S-19264T (=DSM 44701T), isolated from a smear-ripened cheese.</title>
        <authorList>
            <consortium name="US DOE Joint Genome Institute (JGI-PGF)"/>
            <person name="Walter F."/>
            <person name="Albersmeier A."/>
            <person name="Kalinowski J."/>
            <person name="Ruckert C."/>
        </authorList>
    </citation>
    <scope>NUCLEOTIDE SEQUENCE</scope>
    <source>
        <strain evidence="2">KCTC 23077</strain>
    </source>
</reference>
<name>A0A918T2H8_9GAMM</name>
<evidence type="ECO:0000313" key="2">
    <source>
        <dbReference type="EMBL" id="GHA87108.1"/>
    </source>
</evidence>
<proteinExistence type="predicted"/>
<dbReference type="EMBL" id="BMYD01000005">
    <property type="protein sequence ID" value="GHA87108.1"/>
    <property type="molecule type" value="Genomic_DNA"/>
</dbReference>
<feature type="chain" id="PRO_5037574674" evidence="1">
    <location>
        <begin position="32"/>
        <end position="169"/>
    </location>
</feature>
<organism evidence="2 3">
    <name type="scientific">Cognatilysobacter bugurensis</name>
    <dbReference type="NCBI Taxonomy" id="543356"/>
    <lineage>
        <taxon>Bacteria</taxon>
        <taxon>Pseudomonadati</taxon>
        <taxon>Pseudomonadota</taxon>
        <taxon>Gammaproteobacteria</taxon>
        <taxon>Lysobacterales</taxon>
        <taxon>Lysobacteraceae</taxon>
        <taxon>Cognatilysobacter</taxon>
    </lineage>
</organism>
<keyword evidence="1" id="KW-0732">Signal</keyword>
<keyword evidence="3" id="KW-1185">Reference proteome</keyword>
<evidence type="ECO:0000313" key="3">
    <source>
        <dbReference type="Proteomes" id="UP000646426"/>
    </source>
</evidence>
<accession>A0A918T2H8</accession>
<sequence length="169" mass="16822">MSHRPQRPALFQMPLAAALVLAAAVPAGVAAADPQIAPDPKLVIARTVELRIAYRGVPREDNPIRSQATTFPSAVFHGAVGSLVNEVADDRVLAERGAANSALPMIAPSLERGANDTALGAQAAGATLVPLGPAGPVSLGGSMRGVANTVTGALAPMINAARAGAGSGP</sequence>
<gene>
    <name evidence="2" type="ORF">GCM10007067_26190</name>
</gene>
<dbReference type="AlphaFoldDB" id="A0A918T2H8"/>
<dbReference type="Proteomes" id="UP000646426">
    <property type="component" value="Unassembled WGS sequence"/>
</dbReference>
<dbReference type="RefSeq" id="WP_189457357.1">
    <property type="nucleotide sequence ID" value="NZ_BMYD01000005.1"/>
</dbReference>
<feature type="signal peptide" evidence="1">
    <location>
        <begin position="1"/>
        <end position="31"/>
    </location>
</feature>
<protein>
    <submittedName>
        <fullName evidence="2">Uncharacterized protein</fullName>
    </submittedName>
</protein>
<comment type="caution">
    <text evidence="2">The sequence shown here is derived from an EMBL/GenBank/DDBJ whole genome shotgun (WGS) entry which is preliminary data.</text>
</comment>
<reference evidence="2" key="2">
    <citation type="submission" date="2020-09" db="EMBL/GenBank/DDBJ databases">
        <authorList>
            <person name="Sun Q."/>
            <person name="Kim S."/>
        </authorList>
    </citation>
    <scope>NUCLEOTIDE SEQUENCE</scope>
    <source>
        <strain evidence="2">KCTC 23077</strain>
    </source>
</reference>